<feature type="domain" description="ABC transmembrane type-1" evidence="8">
    <location>
        <begin position="68"/>
        <end position="279"/>
    </location>
</feature>
<keyword evidence="2 7" id="KW-0813">Transport</keyword>
<dbReference type="InterPro" id="IPR000515">
    <property type="entry name" value="MetI-like"/>
</dbReference>
<dbReference type="Pfam" id="PF00528">
    <property type="entry name" value="BPD_transp_1"/>
    <property type="match status" value="1"/>
</dbReference>
<dbReference type="RefSeq" id="WP_121647058.1">
    <property type="nucleotide sequence ID" value="NZ_RCUX01000001.1"/>
</dbReference>
<feature type="transmembrane region" description="Helical" evidence="7">
    <location>
        <begin position="105"/>
        <end position="125"/>
    </location>
</feature>
<dbReference type="SUPFAM" id="SSF161098">
    <property type="entry name" value="MetI-like"/>
    <property type="match status" value="1"/>
</dbReference>
<evidence type="ECO:0000313" key="10">
    <source>
        <dbReference type="Proteomes" id="UP000272503"/>
    </source>
</evidence>
<evidence type="ECO:0000259" key="8">
    <source>
        <dbReference type="PROSITE" id="PS50928"/>
    </source>
</evidence>
<dbReference type="Gene3D" id="1.10.3720.10">
    <property type="entry name" value="MetI-like"/>
    <property type="match status" value="1"/>
</dbReference>
<feature type="transmembrane region" description="Helical" evidence="7">
    <location>
        <begin position="152"/>
        <end position="175"/>
    </location>
</feature>
<organism evidence="9 10">
    <name type="scientific">Mycetocola tolaasinivorans</name>
    <dbReference type="NCBI Taxonomy" id="76635"/>
    <lineage>
        <taxon>Bacteria</taxon>
        <taxon>Bacillati</taxon>
        <taxon>Actinomycetota</taxon>
        <taxon>Actinomycetes</taxon>
        <taxon>Micrococcales</taxon>
        <taxon>Microbacteriaceae</taxon>
        <taxon>Mycetocola</taxon>
    </lineage>
</organism>
<evidence type="ECO:0000256" key="2">
    <source>
        <dbReference type="ARBA" id="ARBA00022448"/>
    </source>
</evidence>
<protein>
    <submittedName>
        <fullName evidence="9">Sugar ABC transporter permease</fullName>
    </submittedName>
</protein>
<comment type="subcellular location">
    <subcellularLocation>
        <location evidence="1 7">Cell membrane</location>
        <topology evidence="1 7">Multi-pass membrane protein</topology>
    </subcellularLocation>
</comment>
<evidence type="ECO:0000313" key="9">
    <source>
        <dbReference type="EMBL" id="RLP77965.1"/>
    </source>
</evidence>
<dbReference type="PROSITE" id="PS50928">
    <property type="entry name" value="ABC_TM1"/>
    <property type="match status" value="1"/>
</dbReference>
<keyword evidence="3" id="KW-1003">Cell membrane</keyword>
<dbReference type="PANTHER" id="PTHR30193:SF37">
    <property type="entry name" value="INNER MEMBRANE ABC TRANSPORTER PERMEASE PROTEIN YCJO"/>
    <property type="match status" value="1"/>
</dbReference>
<accession>A0A3L7AD74</accession>
<dbReference type="EMBL" id="RCUX01000001">
    <property type="protein sequence ID" value="RLP77965.1"/>
    <property type="molecule type" value="Genomic_DNA"/>
</dbReference>
<comment type="caution">
    <text evidence="9">The sequence shown here is derived from an EMBL/GenBank/DDBJ whole genome shotgun (WGS) entry which is preliminary data.</text>
</comment>
<comment type="similarity">
    <text evidence="7">Belongs to the binding-protein-dependent transport system permease family.</text>
</comment>
<gene>
    <name evidence="9" type="ORF">D9V32_01140</name>
</gene>
<evidence type="ECO:0000256" key="1">
    <source>
        <dbReference type="ARBA" id="ARBA00004651"/>
    </source>
</evidence>
<feature type="transmembrane region" description="Helical" evidence="7">
    <location>
        <begin position="258"/>
        <end position="278"/>
    </location>
</feature>
<proteinExistence type="inferred from homology"/>
<feature type="transmembrane region" description="Helical" evidence="7">
    <location>
        <begin position="72"/>
        <end position="93"/>
    </location>
</feature>
<feature type="transmembrane region" description="Helical" evidence="7">
    <location>
        <begin position="12"/>
        <end position="38"/>
    </location>
</feature>
<reference evidence="9 10" key="1">
    <citation type="submission" date="2018-10" db="EMBL/GenBank/DDBJ databases">
        <authorList>
            <person name="Li J."/>
        </authorList>
    </citation>
    <scope>NUCLEOTIDE SEQUENCE [LARGE SCALE GENOMIC DNA]</scope>
    <source>
        <strain evidence="9 10">IF 016277</strain>
    </source>
</reference>
<dbReference type="GO" id="GO:0005886">
    <property type="term" value="C:plasma membrane"/>
    <property type="evidence" value="ECO:0007669"/>
    <property type="project" value="UniProtKB-SubCell"/>
</dbReference>
<keyword evidence="5 7" id="KW-1133">Transmembrane helix</keyword>
<sequence length="293" mass="31530">MSTLRSRLTPHLLLAPATICLVVFVAAPLVIVLVLAFFNLNLVTGTSSFVGLANFTTEIPHPEFARALRNTLLYAVFTIGPSMVGGLLVALLIHGLRRGQGFWRSLYFLPVATTLVAMSAVWRWMFRADTGVVDTVLGPLLGIHDWLSDPNLALAAITVVGNWHQIGLVAILYLAALGTLPQDQYDSAALDGAGGWNRFWHVTWPALGPTTIFVFIMTAGSALQAYDVIAAMTQGGPLGSTETLTFAIWNRGVHYFDIGRAAVLSLALLVLSVAVTAIQRTGYARRLESGGTR</sequence>
<evidence type="ECO:0000256" key="5">
    <source>
        <dbReference type="ARBA" id="ARBA00022989"/>
    </source>
</evidence>
<feature type="transmembrane region" description="Helical" evidence="7">
    <location>
        <begin position="206"/>
        <end position="226"/>
    </location>
</feature>
<dbReference type="Proteomes" id="UP000272503">
    <property type="component" value="Unassembled WGS sequence"/>
</dbReference>
<keyword evidence="6 7" id="KW-0472">Membrane</keyword>
<keyword evidence="10" id="KW-1185">Reference proteome</keyword>
<evidence type="ECO:0000256" key="6">
    <source>
        <dbReference type="ARBA" id="ARBA00023136"/>
    </source>
</evidence>
<name>A0A3L7AD74_9MICO</name>
<dbReference type="OrthoDB" id="3210259at2"/>
<dbReference type="InterPro" id="IPR035906">
    <property type="entry name" value="MetI-like_sf"/>
</dbReference>
<dbReference type="PANTHER" id="PTHR30193">
    <property type="entry name" value="ABC TRANSPORTER PERMEASE PROTEIN"/>
    <property type="match status" value="1"/>
</dbReference>
<keyword evidence="4 7" id="KW-0812">Transmembrane</keyword>
<evidence type="ECO:0000256" key="3">
    <source>
        <dbReference type="ARBA" id="ARBA00022475"/>
    </source>
</evidence>
<evidence type="ECO:0000256" key="4">
    <source>
        <dbReference type="ARBA" id="ARBA00022692"/>
    </source>
</evidence>
<dbReference type="CDD" id="cd06261">
    <property type="entry name" value="TM_PBP2"/>
    <property type="match status" value="1"/>
</dbReference>
<evidence type="ECO:0000256" key="7">
    <source>
        <dbReference type="RuleBase" id="RU363032"/>
    </source>
</evidence>
<dbReference type="AlphaFoldDB" id="A0A3L7AD74"/>
<dbReference type="GO" id="GO:0055085">
    <property type="term" value="P:transmembrane transport"/>
    <property type="evidence" value="ECO:0007669"/>
    <property type="project" value="InterPro"/>
</dbReference>
<dbReference type="InterPro" id="IPR051393">
    <property type="entry name" value="ABC_transporter_permease"/>
</dbReference>